<dbReference type="SUPFAM" id="SSF161098">
    <property type="entry name" value="MetI-like"/>
    <property type="match status" value="1"/>
</dbReference>
<dbReference type="CDD" id="cd06261">
    <property type="entry name" value="TM_PBP2"/>
    <property type="match status" value="1"/>
</dbReference>
<dbReference type="Proteomes" id="UP000295724">
    <property type="component" value="Unassembled WGS sequence"/>
</dbReference>
<comment type="subcellular location">
    <subcellularLocation>
        <location evidence="1 7">Cell membrane</location>
        <topology evidence="1 7">Multi-pass membrane protein</topology>
    </subcellularLocation>
</comment>
<gene>
    <name evidence="9" type="ORF">C8D91_0057</name>
</gene>
<feature type="transmembrane region" description="Helical" evidence="7">
    <location>
        <begin position="95"/>
        <end position="114"/>
    </location>
</feature>
<keyword evidence="10" id="KW-1185">Reference proteome</keyword>
<evidence type="ECO:0000256" key="5">
    <source>
        <dbReference type="ARBA" id="ARBA00022989"/>
    </source>
</evidence>
<dbReference type="Gene3D" id="1.10.3720.10">
    <property type="entry name" value="MetI-like"/>
    <property type="match status" value="1"/>
</dbReference>
<evidence type="ECO:0000313" key="10">
    <source>
        <dbReference type="Proteomes" id="UP000295724"/>
    </source>
</evidence>
<protein>
    <submittedName>
        <fullName evidence="9">Peptide/nickel transport system permease protein</fullName>
    </submittedName>
</protein>
<proteinExistence type="inferred from homology"/>
<evidence type="ECO:0000256" key="2">
    <source>
        <dbReference type="ARBA" id="ARBA00022448"/>
    </source>
</evidence>
<dbReference type="RefSeq" id="WP_099018147.1">
    <property type="nucleotide sequence ID" value="NZ_NIHB01000001.1"/>
</dbReference>
<feature type="domain" description="ABC transmembrane type-1" evidence="8">
    <location>
        <begin position="93"/>
        <end position="279"/>
    </location>
</feature>
<dbReference type="PROSITE" id="PS50928">
    <property type="entry name" value="ABC_TM1"/>
    <property type="match status" value="1"/>
</dbReference>
<dbReference type="AlphaFoldDB" id="A0A4R6Y2I5"/>
<dbReference type="GO" id="GO:0005886">
    <property type="term" value="C:plasma membrane"/>
    <property type="evidence" value="ECO:0007669"/>
    <property type="project" value="UniProtKB-SubCell"/>
</dbReference>
<accession>A0A4R6Y2I5</accession>
<keyword evidence="2 7" id="KW-0813">Transport</keyword>
<comment type="similarity">
    <text evidence="7">Belongs to the binding-protein-dependent transport system permease family.</text>
</comment>
<evidence type="ECO:0000256" key="1">
    <source>
        <dbReference type="ARBA" id="ARBA00004651"/>
    </source>
</evidence>
<evidence type="ECO:0000313" key="9">
    <source>
        <dbReference type="EMBL" id="TDR23198.1"/>
    </source>
</evidence>
<keyword evidence="6 7" id="KW-0472">Membrane</keyword>
<dbReference type="Pfam" id="PF00528">
    <property type="entry name" value="BPD_transp_1"/>
    <property type="match status" value="1"/>
</dbReference>
<name>A0A4R6Y2I5_9GAMM</name>
<feature type="transmembrane region" description="Helical" evidence="7">
    <location>
        <begin position="126"/>
        <end position="146"/>
    </location>
</feature>
<dbReference type="EMBL" id="SNZB01000001">
    <property type="protein sequence ID" value="TDR23198.1"/>
    <property type="molecule type" value="Genomic_DNA"/>
</dbReference>
<evidence type="ECO:0000256" key="6">
    <source>
        <dbReference type="ARBA" id="ARBA00023136"/>
    </source>
</evidence>
<dbReference type="PANTHER" id="PTHR43386">
    <property type="entry name" value="OLIGOPEPTIDE TRANSPORT SYSTEM PERMEASE PROTEIN APPC"/>
    <property type="match status" value="1"/>
</dbReference>
<feature type="transmembrane region" description="Helical" evidence="7">
    <location>
        <begin position="257"/>
        <end position="278"/>
    </location>
</feature>
<evidence type="ECO:0000256" key="7">
    <source>
        <dbReference type="RuleBase" id="RU363032"/>
    </source>
</evidence>
<dbReference type="PANTHER" id="PTHR43386:SF6">
    <property type="entry name" value="ABC TRANSPORTER PERMEASE PROTEIN"/>
    <property type="match status" value="1"/>
</dbReference>
<keyword evidence="4 7" id="KW-0812">Transmembrane</keyword>
<keyword evidence="3" id="KW-1003">Cell membrane</keyword>
<sequence>MNHQATYKAQPSHDLWFRAGQQLISDKLGILGATIVLLFLFITIGVWLGLWGQNWSETSDFFNQSPSLRHWFGTNAIGQDIASRGIYATKVAFEVGLLVAVCASLLGTLVGAVAGFKNNTWLDSSLLWLMGVIDSIPFYLFVAAIAYAMKGFIFSMHMAMILVFWTETARVIRGEVIKLNQLEFIESAVAMGQSQIKILLKHIIPNVSHLLIIQSTLIFVAAIKSEVILSFLGLGVKDGISWGLMIAESTNDIQAGYFLNFFVASGLLFILVIGFNLFSDALQDALDPKLQK</sequence>
<keyword evidence="5 7" id="KW-1133">Transmembrane helix</keyword>
<dbReference type="InterPro" id="IPR000515">
    <property type="entry name" value="MetI-like"/>
</dbReference>
<dbReference type="InterPro" id="IPR050366">
    <property type="entry name" value="BP-dependent_transpt_permease"/>
</dbReference>
<evidence type="ECO:0000256" key="3">
    <source>
        <dbReference type="ARBA" id="ARBA00022475"/>
    </source>
</evidence>
<dbReference type="InterPro" id="IPR035906">
    <property type="entry name" value="MetI-like_sf"/>
</dbReference>
<evidence type="ECO:0000259" key="8">
    <source>
        <dbReference type="PROSITE" id="PS50928"/>
    </source>
</evidence>
<dbReference type="OrthoDB" id="9805884at2"/>
<comment type="caution">
    <text evidence="9">The sequence shown here is derived from an EMBL/GenBank/DDBJ whole genome shotgun (WGS) entry which is preliminary data.</text>
</comment>
<dbReference type="GO" id="GO:0055085">
    <property type="term" value="P:transmembrane transport"/>
    <property type="evidence" value="ECO:0007669"/>
    <property type="project" value="InterPro"/>
</dbReference>
<organism evidence="9 10">
    <name type="scientific">Marinicella litoralis</name>
    <dbReference type="NCBI Taxonomy" id="644220"/>
    <lineage>
        <taxon>Bacteria</taxon>
        <taxon>Pseudomonadati</taxon>
        <taxon>Pseudomonadota</taxon>
        <taxon>Gammaproteobacteria</taxon>
        <taxon>Lysobacterales</taxon>
        <taxon>Marinicellaceae</taxon>
        <taxon>Marinicella</taxon>
    </lineage>
</organism>
<reference evidence="9 10" key="1">
    <citation type="submission" date="2019-03" db="EMBL/GenBank/DDBJ databases">
        <title>Genomic Encyclopedia of Type Strains, Phase IV (KMG-IV): sequencing the most valuable type-strain genomes for metagenomic binning, comparative biology and taxonomic classification.</title>
        <authorList>
            <person name="Goeker M."/>
        </authorList>
    </citation>
    <scope>NUCLEOTIDE SEQUENCE [LARGE SCALE GENOMIC DNA]</scope>
    <source>
        <strain evidence="9 10">DSM 25488</strain>
    </source>
</reference>
<feature type="transmembrane region" description="Helical" evidence="7">
    <location>
        <begin position="28"/>
        <end position="50"/>
    </location>
</feature>
<evidence type="ECO:0000256" key="4">
    <source>
        <dbReference type="ARBA" id="ARBA00022692"/>
    </source>
</evidence>